<dbReference type="PROSITE" id="PS50977">
    <property type="entry name" value="HTH_TETR_2"/>
    <property type="match status" value="1"/>
</dbReference>
<evidence type="ECO:0000313" key="8">
    <source>
        <dbReference type="Proteomes" id="UP000034832"/>
    </source>
</evidence>
<evidence type="ECO:0000256" key="5">
    <source>
        <dbReference type="SAM" id="MobiDB-lite"/>
    </source>
</evidence>
<organism evidence="7 8">
    <name type="scientific">Afipia massiliensis</name>
    <dbReference type="NCBI Taxonomy" id="211460"/>
    <lineage>
        <taxon>Bacteria</taxon>
        <taxon>Pseudomonadati</taxon>
        <taxon>Pseudomonadota</taxon>
        <taxon>Alphaproteobacteria</taxon>
        <taxon>Hyphomicrobiales</taxon>
        <taxon>Nitrobacteraceae</taxon>
        <taxon>Afipia</taxon>
    </lineage>
</organism>
<dbReference type="InterPro" id="IPR011075">
    <property type="entry name" value="TetR_C"/>
</dbReference>
<dbReference type="EMBL" id="LBIA02000001">
    <property type="protein sequence ID" value="TKT71700.1"/>
    <property type="molecule type" value="Genomic_DNA"/>
</dbReference>
<evidence type="ECO:0000259" key="6">
    <source>
        <dbReference type="PROSITE" id="PS50977"/>
    </source>
</evidence>
<dbReference type="GO" id="GO:0003677">
    <property type="term" value="F:DNA binding"/>
    <property type="evidence" value="ECO:0007669"/>
    <property type="project" value="UniProtKB-UniRule"/>
</dbReference>
<dbReference type="InterPro" id="IPR009057">
    <property type="entry name" value="Homeodomain-like_sf"/>
</dbReference>
<dbReference type="AlphaFoldDB" id="A0A4U6BMQ5"/>
<dbReference type="SUPFAM" id="SSF46689">
    <property type="entry name" value="Homeodomain-like"/>
    <property type="match status" value="1"/>
</dbReference>
<gene>
    <name evidence="7" type="ORF">YH63_009885</name>
</gene>
<keyword evidence="2 4" id="KW-0238">DNA-binding</keyword>
<protein>
    <submittedName>
        <fullName evidence="7">TetR/AcrR family transcriptional regulator</fullName>
    </submittedName>
</protein>
<dbReference type="PANTHER" id="PTHR47506">
    <property type="entry name" value="TRANSCRIPTIONAL REGULATORY PROTEIN"/>
    <property type="match status" value="1"/>
</dbReference>
<sequence length="222" mass="24037">MVQKKQNPPKPAVDPPKKRGRPRAFEPDVALGKAMDTFRDGGFAATSLDDLSEAMGINRPSLYGTFGDKRELFLKAYERYRAEMAATFAPAFAPGLTLRQMLERIYAIALDVYLAGENGPRGCFTVMTATSEAMADPEIRPLVQRALGSTQRTLAKRFQIAVETGELPPTANVQVLSQIAASTVEALAIRSRARLPRAELEAIAKGTVDLICGPSPAGTKAW</sequence>
<evidence type="ECO:0000256" key="1">
    <source>
        <dbReference type="ARBA" id="ARBA00023015"/>
    </source>
</evidence>
<evidence type="ECO:0000256" key="3">
    <source>
        <dbReference type="ARBA" id="ARBA00023163"/>
    </source>
</evidence>
<proteinExistence type="predicted"/>
<evidence type="ECO:0000313" key="7">
    <source>
        <dbReference type="EMBL" id="TKT71700.1"/>
    </source>
</evidence>
<keyword evidence="3" id="KW-0804">Transcription</keyword>
<evidence type="ECO:0000256" key="2">
    <source>
        <dbReference type="ARBA" id="ARBA00023125"/>
    </source>
</evidence>
<dbReference type="Proteomes" id="UP000034832">
    <property type="component" value="Unassembled WGS sequence"/>
</dbReference>
<feature type="domain" description="HTH tetR-type" evidence="6">
    <location>
        <begin position="24"/>
        <end position="84"/>
    </location>
</feature>
<keyword evidence="8" id="KW-1185">Reference proteome</keyword>
<dbReference type="Pfam" id="PF00440">
    <property type="entry name" value="TetR_N"/>
    <property type="match status" value="1"/>
</dbReference>
<dbReference type="STRING" id="211460.YH63_09095"/>
<feature type="region of interest" description="Disordered" evidence="5">
    <location>
        <begin position="1"/>
        <end position="25"/>
    </location>
</feature>
<comment type="caution">
    <text evidence="7">The sequence shown here is derived from an EMBL/GenBank/DDBJ whole genome shotgun (WGS) entry which is preliminary data.</text>
</comment>
<dbReference type="Gene3D" id="1.10.10.60">
    <property type="entry name" value="Homeodomain-like"/>
    <property type="match status" value="1"/>
</dbReference>
<evidence type="ECO:0000256" key="4">
    <source>
        <dbReference type="PROSITE-ProRule" id="PRU00335"/>
    </source>
</evidence>
<reference evidence="7" key="1">
    <citation type="submission" date="2019-04" db="EMBL/GenBank/DDBJ databases">
        <title>Whole genome sequencing of cave bacteria.</title>
        <authorList>
            <person name="Gan H.M."/>
            <person name="Barton H."/>
            <person name="Savka M.A."/>
        </authorList>
    </citation>
    <scope>NUCLEOTIDE SEQUENCE [LARGE SCALE GENOMIC DNA]</scope>
    <source>
        <strain evidence="7">LC387</strain>
    </source>
</reference>
<dbReference type="PANTHER" id="PTHR47506:SF1">
    <property type="entry name" value="HTH-TYPE TRANSCRIPTIONAL REGULATOR YJDC"/>
    <property type="match status" value="1"/>
</dbReference>
<dbReference type="InterPro" id="IPR036271">
    <property type="entry name" value="Tet_transcr_reg_TetR-rel_C_sf"/>
</dbReference>
<dbReference type="SUPFAM" id="SSF48498">
    <property type="entry name" value="Tetracyclin repressor-like, C-terminal domain"/>
    <property type="match status" value="1"/>
</dbReference>
<name>A0A4U6BMQ5_9BRAD</name>
<dbReference type="InterPro" id="IPR001647">
    <property type="entry name" value="HTH_TetR"/>
</dbReference>
<dbReference type="Gene3D" id="1.10.357.10">
    <property type="entry name" value="Tetracycline Repressor, domain 2"/>
    <property type="match status" value="1"/>
</dbReference>
<dbReference type="RefSeq" id="WP_046827754.1">
    <property type="nucleotide sequence ID" value="NZ_LBIA02000001.1"/>
</dbReference>
<dbReference type="OrthoDB" id="9795242at2"/>
<keyword evidence="1" id="KW-0805">Transcription regulation</keyword>
<feature type="DNA-binding region" description="H-T-H motif" evidence="4">
    <location>
        <begin position="47"/>
        <end position="66"/>
    </location>
</feature>
<dbReference type="Pfam" id="PF16925">
    <property type="entry name" value="TetR_C_13"/>
    <property type="match status" value="1"/>
</dbReference>
<accession>A0A4U6BMQ5</accession>